<feature type="compositionally biased region" description="Basic and acidic residues" evidence="2">
    <location>
        <begin position="91"/>
        <end position="103"/>
    </location>
</feature>
<dbReference type="PANTHER" id="PTHR31836:SF22">
    <property type="entry name" value="RLPA-LIKE PROTEIN DOUBLE-PSI BETA-BARREL DOMAIN-CONTAINING PROTEIN"/>
    <property type="match status" value="1"/>
</dbReference>
<dbReference type="InterPro" id="IPR051477">
    <property type="entry name" value="Expansin_CellWall"/>
</dbReference>
<comment type="caution">
    <text evidence="4">The sequence shown here is derived from an EMBL/GenBank/DDBJ whole genome shotgun (WGS) entry which is preliminary data.</text>
</comment>
<accession>A0A4Y9ZD42</accession>
<dbReference type="OrthoDB" id="406505at2759"/>
<feature type="chain" id="PRO_5021260629" description="RlpA-like protein double-psi beta-barrel domain-containing protein" evidence="3">
    <location>
        <begin position="18"/>
        <end position="244"/>
    </location>
</feature>
<gene>
    <name evidence="4" type="ORF">EVG20_g257</name>
</gene>
<dbReference type="Proteomes" id="UP000298327">
    <property type="component" value="Unassembled WGS sequence"/>
</dbReference>
<feature type="signal peptide" evidence="3">
    <location>
        <begin position="1"/>
        <end position="17"/>
    </location>
</feature>
<dbReference type="SUPFAM" id="SSF50685">
    <property type="entry name" value="Barwin-like endoglucanases"/>
    <property type="match status" value="1"/>
</dbReference>
<keyword evidence="5" id="KW-1185">Reference proteome</keyword>
<proteinExistence type="predicted"/>
<dbReference type="InterPro" id="IPR036908">
    <property type="entry name" value="RlpA-like_sf"/>
</dbReference>
<dbReference type="PANTHER" id="PTHR31836">
    <property type="match status" value="1"/>
</dbReference>
<dbReference type="AlphaFoldDB" id="A0A4Y9ZD42"/>
<evidence type="ECO:0000313" key="5">
    <source>
        <dbReference type="Proteomes" id="UP000298327"/>
    </source>
</evidence>
<evidence type="ECO:0000256" key="1">
    <source>
        <dbReference type="ARBA" id="ARBA00022729"/>
    </source>
</evidence>
<organism evidence="4 5">
    <name type="scientific">Dentipellis fragilis</name>
    <dbReference type="NCBI Taxonomy" id="205917"/>
    <lineage>
        <taxon>Eukaryota</taxon>
        <taxon>Fungi</taxon>
        <taxon>Dikarya</taxon>
        <taxon>Basidiomycota</taxon>
        <taxon>Agaricomycotina</taxon>
        <taxon>Agaricomycetes</taxon>
        <taxon>Russulales</taxon>
        <taxon>Hericiaceae</taxon>
        <taxon>Dentipellis</taxon>
    </lineage>
</organism>
<dbReference type="STRING" id="205917.A0A4Y9ZD42"/>
<evidence type="ECO:0000256" key="3">
    <source>
        <dbReference type="SAM" id="SignalP"/>
    </source>
</evidence>
<evidence type="ECO:0000256" key="2">
    <source>
        <dbReference type="SAM" id="MobiDB-lite"/>
    </source>
</evidence>
<feature type="region of interest" description="Disordered" evidence="2">
    <location>
        <begin position="70"/>
        <end position="103"/>
    </location>
</feature>
<dbReference type="CDD" id="cd22191">
    <property type="entry name" value="DPBB_RlpA_EXP_N-like"/>
    <property type="match status" value="1"/>
</dbReference>
<dbReference type="Gene3D" id="2.40.40.10">
    <property type="entry name" value="RlpA-like domain"/>
    <property type="match status" value="1"/>
</dbReference>
<protein>
    <recommendedName>
        <fullName evidence="6">RlpA-like protein double-psi beta-barrel domain-containing protein</fullName>
    </recommendedName>
</protein>
<dbReference type="EMBL" id="SEOQ01000006">
    <property type="protein sequence ID" value="TFY72756.1"/>
    <property type="molecule type" value="Genomic_DNA"/>
</dbReference>
<evidence type="ECO:0000313" key="4">
    <source>
        <dbReference type="EMBL" id="TFY72756.1"/>
    </source>
</evidence>
<name>A0A4Y9ZD42_9AGAM</name>
<evidence type="ECO:0008006" key="6">
    <source>
        <dbReference type="Google" id="ProtNLM"/>
    </source>
</evidence>
<sequence length="244" mass="26670">MISVALIVILYSSLSFAATLFSSSHHGPRSVSELKYSTAHSLGDGYEFNVQDGWQTINITNLPYKYSNTSRGHGGRAASHADTLQRRGKKPKESADDKAKSDSIGDTVKETVKNVFKGLKGLGTPEPVTITWYTGHDLQNPSCWSDSEWAPTDSSFACALTLDGWQSKPQCFKFLELCNSPKKCVFVRVVDTCAGCAAGSKHVDLTRAAFGQLADFAEGVLTVNMRMATEPDEWHNNLWGPKSN</sequence>
<keyword evidence="1 3" id="KW-0732">Signal</keyword>
<reference evidence="4 5" key="1">
    <citation type="submission" date="2019-02" db="EMBL/GenBank/DDBJ databases">
        <title>Genome sequencing of the rare red list fungi Dentipellis fragilis.</title>
        <authorList>
            <person name="Buettner E."/>
            <person name="Kellner H."/>
        </authorList>
    </citation>
    <scope>NUCLEOTIDE SEQUENCE [LARGE SCALE GENOMIC DNA]</scope>
    <source>
        <strain evidence="4 5">DSM 105465</strain>
    </source>
</reference>